<keyword evidence="5" id="KW-0804">Transcription</keyword>
<dbReference type="InterPro" id="IPR038846">
    <property type="entry name" value="RPC9"/>
</dbReference>
<protein>
    <recommendedName>
        <fullName evidence="3">DNA-directed RNA polymerase III subunit RPC9</fullName>
    </recommendedName>
</protein>
<dbReference type="Gene3D" id="1.20.1250.40">
    <property type="match status" value="1"/>
</dbReference>
<comment type="caution">
    <text evidence="11">The sequence shown here is derived from an EMBL/GenBank/DDBJ whole genome shotgun (WGS) entry which is preliminary data.</text>
</comment>
<feature type="domain" description="RNA polymerase Rpb4/RPC9 core" evidence="10">
    <location>
        <begin position="83"/>
        <end position="201"/>
    </location>
</feature>
<dbReference type="EMBL" id="JAKROA010000002">
    <property type="protein sequence ID" value="KAL5110495.1"/>
    <property type="molecule type" value="Genomic_DNA"/>
</dbReference>
<evidence type="ECO:0000256" key="8">
    <source>
        <dbReference type="ARBA" id="ARBA00044007"/>
    </source>
</evidence>
<evidence type="ECO:0000256" key="9">
    <source>
        <dbReference type="ARBA" id="ARBA00045808"/>
    </source>
</evidence>
<proteinExistence type="inferred from homology"/>
<evidence type="ECO:0000256" key="4">
    <source>
        <dbReference type="ARBA" id="ARBA00022478"/>
    </source>
</evidence>
<dbReference type="PANTHER" id="PTHR15561">
    <property type="entry name" value="CALCITONIN GENE-RELATED PEPTIDE-RECEPTOR COMPONENT PROTEIN"/>
    <property type="match status" value="1"/>
</dbReference>
<evidence type="ECO:0000259" key="10">
    <source>
        <dbReference type="SMART" id="SM00657"/>
    </source>
</evidence>
<evidence type="ECO:0000256" key="6">
    <source>
        <dbReference type="ARBA" id="ARBA00023242"/>
    </source>
</evidence>
<comment type="function">
    <text evidence="7">Accessory protein for the calcitonin gene-related peptide (CGRP) receptor. It modulates CGRP responsiveness in a variety of tissues.</text>
</comment>
<dbReference type="SMART" id="SM00657">
    <property type="entry name" value="RPOL4c"/>
    <property type="match status" value="1"/>
</dbReference>
<dbReference type="InterPro" id="IPR038324">
    <property type="entry name" value="Rpb4/RPC9_sf"/>
</dbReference>
<evidence type="ECO:0000313" key="11">
    <source>
        <dbReference type="EMBL" id="KAL5110495.1"/>
    </source>
</evidence>
<gene>
    <name evidence="11" type="ORF">TcWFU_006129</name>
</gene>
<dbReference type="InterPro" id="IPR005574">
    <property type="entry name" value="Rpb4/RPC9"/>
</dbReference>
<evidence type="ECO:0000256" key="7">
    <source>
        <dbReference type="ARBA" id="ARBA00043924"/>
    </source>
</evidence>
<evidence type="ECO:0000313" key="12">
    <source>
        <dbReference type="Proteomes" id="UP001651158"/>
    </source>
</evidence>
<sequence>MNITLSNEFYAQMGLTLRTSEILSRYCEIDIVANYLYQILALLMHSVNYASVWRFIVEAFPIKLFLESWWTPLRLGQRTILAMNIDSNEVKPLTNFEVYDFMKNRMDSKDKVRAQQTILYTGMKYFNEKSPCTVQTPDVIQSFIASVRHFNLKKSELLALINNCPTTQVELSVMISDLDTRFTMPQIEGIITAVSSAFPKGIGRASQINSLGLPEEHAE</sequence>
<keyword evidence="4 11" id="KW-0240">DNA-directed RNA polymerase</keyword>
<dbReference type="GO" id="GO:0000428">
    <property type="term" value="C:DNA-directed RNA polymerase complex"/>
    <property type="evidence" value="ECO:0007669"/>
    <property type="project" value="UniProtKB-KW"/>
</dbReference>
<reference evidence="11 12" key="1">
    <citation type="journal article" date="2022" name="Front. Cell. Infect. Microbiol.">
        <title>The Genomes of Two Strains of Taenia crassiceps the Animal Model for the Study of Human Cysticercosis.</title>
        <authorList>
            <person name="Bobes R.J."/>
            <person name="Estrada K."/>
            <person name="Rios-Valencia D.G."/>
            <person name="Calderon-Gallegos A."/>
            <person name="de la Torre P."/>
            <person name="Carrero J.C."/>
            <person name="Sanchez-Flores A."/>
            <person name="Laclette J.P."/>
        </authorList>
    </citation>
    <scope>NUCLEOTIDE SEQUENCE [LARGE SCALE GENOMIC DNA]</scope>
    <source>
        <strain evidence="11">WFUcys</strain>
    </source>
</reference>
<dbReference type="SUPFAM" id="SSF47819">
    <property type="entry name" value="HRDC-like"/>
    <property type="match status" value="1"/>
</dbReference>
<organism evidence="11 12">
    <name type="scientific">Taenia crassiceps</name>
    <dbReference type="NCBI Taxonomy" id="6207"/>
    <lineage>
        <taxon>Eukaryota</taxon>
        <taxon>Metazoa</taxon>
        <taxon>Spiralia</taxon>
        <taxon>Lophotrochozoa</taxon>
        <taxon>Platyhelminthes</taxon>
        <taxon>Cestoda</taxon>
        <taxon>Eucestoda</taxon>
        <taxon>Cyclophyllidea</taxon>
        <taxon>Taeniidae</taxon>
        <taxon>Taenia</taxon>
    </lineage>
</organism>
<evidence type="ECO:0000256" key="2">
    <source>
        <dbReference type="ARBA" id="ARBA00006898"/>
    </source>
</evidence>
<dbReference type="InterPro" id="IPR010997">
    <property type="entry name" value="HRDC-like_sf"/>
</dbReference>
<comment type="subunit">
    <text evidence="8">Component of the RNA polymerase III complex consisting of 17 subunits: a ten-subunit horseshoe-shaped catalytic core composed of POLR3A/RPC1, POLR3B/RPC2, POLR1C/RPAC1, POLR1D/RPAC2, POLR3K/RPC10, POLR2E/RPABC1, POLR2F/RPABC2, POLR2H/RPABC3, POLR2K/RPABC4 and POLR2L/RPABC5; a mobile stalk composed of two subunits POLR3H/RPC8 and CRCP/RPC9, protruding from the core and functioning primarily in transcription initiation; and additional subunits homologous to general transcription factors of the RNA polymerase II machinery, POLR3C/RPC3-POLR3F/RPC6-POLR3G/RPC7 heterotrimer required for transcription initiation and POLR3D/RPC4-POLR3E/RPC5 heterodimer involved in both transcription initiation and termination.</text>
</comment>
<evidence type="ECO:0000256" key="5">
    <source>
        <dbReference type="ARBA" id="ARBA00023163"/>
    </source>
</evidence>
<comment type="function">
    <text evidence="9">DNA-dependent RNA polymerase catalyzes the transcription of DNA into RNA using the four ribonucleoside triphosphates as substrates. Specific peripheric component of RNA polymerase III (Pol III) which synthesizes small non-coding RNAs including 5S rRNA, snRNAs, tRNAs and miRNAs from at least 500 distinct genomic loci. With POLR3H/RPC8 forms a mobile stalk that protrudes from Pol III core and functions primarily in transcription initiation. Pol III plays a key role in sensing and limiting infection by intracellular bacteria and DNA viruses. Acts as nuclear and cytosolic DNA sensor involved in innate immune response. Can sense non-self dsDNA that serves as template for transcription into dsRNA. The non-self RNA polymerase III transcripts, such as Epstein-Barr virus-encoded RNAs (EBERs) induce type I interferon and NF-kappa-B through the RIG-I pathway.</text>
</comment>
<keyword evidence="6" id="KW-0539">Nucleus</keyword>
<comment type="similarity">
    <text evidence="2">Belongs to the eukaryotic RPC9 RNA polymerase subunit family.</text>
</comment>
<accession>A0ABR4QLH4</accession>
<evidence type="ECO:0000256" key="1">
    <source>
        <dbReference type="ARBA" id="ARBA00004123"/>
    </source>
</evidence>
<dbReference type="PANTHER" id="PTHR15561:SF0">
    <property type="entry name" value="DNA-DIRECTED RNA POLYMERASE III SUBUNIT RPC9"/>
    <property type="match status" value="1"/>
</dbReference>
<comment type="subcellular location">
    <subcellularLocation>
        <location evidence="1">Nucleus</location>
    </subcellularLocation>
</comment>
<dbReference type="InterPro" id="IPR006590">
    <property type="entry name" value="RNA_pol_Rpb4/RPC9_core"/>
</dbReference>
<name>A0ABR4QLH4_9CEST</name>
<evidence type="ECO:0000256" key="3">
    <source>
        <dbReference type="ARBA" id="ARBA00016672"/>
    </source>
</evidence>
<dbReference type="Pfam" id="PF03874">
    <property type="entry name" value="RNA_pol_Rpb4"/>
    <property type="match status" value="1"/>
</dbReference>
<dbReference type="Proteomes" id="UP001651158">
    <property type="component" value="Unassembled WGS sequence"/>
</dbReference>
<keyword evidence="12" id="KW-1185">Reference proteome</keyword>